<proteinExistence type="predicted"/>
<accession>A0A4R5AZ50</accession>
<protein>
    <submittedName>
        <fullName evidence="1">Uncharacterized protein</fullName>
    </submittedName>
</protein>
<sequence length="82" mass="9649">MNSKELKKEQFIAKAMENKKKFEIHKRLIEENLCIGGEMYIKDLKVFANYQIVDNQLLLNLMEYAESFAKEYAELQASNQAE</sequence>
<keyword evidence="2" id="KW-1185">Reference proteome</keyword>
<evidence type="ECO:0000313" key="2">
    <source>
        <dbReference type="Proteomes" id="UP000295278"/>
    </source>
</evidence>
<name>A0A4R5AZ50_9FLAO</name>
<reference evidence="1 2" key="1">
    <citation type="submission" date="2019-03" db="EMBL/GenBank/DDBJ databases">
        <title>Flavobacterium AT-3-2 sp. nov., isolated from arctic soil.</title>
        <authorList>
            <person name="Chaudhary D.K."/>
        </authorList>
    </citation>
    <scope>NUCLEOTIDE SEQUENCE [LARGE SCALE GENOMIC DNA]</scope>
    <source>
        <strain evidence="1 2">AT-3-2</strain>
    </source>
</reference>
<evidence type="ECO:0000313" key="1">
    <source>
        <dbReference type="EMBL" id="TDD77126.1"/>
    </source>
</evidence>
<gene>
    <name evidence="1" type="ORF">E0F89_05875</name>
</gene>
<dbReference type="EMBL" id="SMFM01000002">
    <property type="protein sequence ID" value="TDD77126.1"/>
    <property type="molecule type" value="Genomic_DNA"/>
</dbReference>
<dbReference type="AlphaFoldDB" id="A0A4R5AZ50"/>
<comment type="caution">
    <text evidence="1">The sequence shown here is derived from an EMBL/GenBank/DDBJ whole genome shotgun (WGS) entry which is preliminary data.</text>
</comment>
<dbReference type="RefSeq" id="WP_131908922.1">
    <property type="nucleotide sequence ID" value="NZ_SMFM01000002.1"/>
</dbReference>
<organism evidence="1 2">
    <name type="scientific">Flavobacterium caseinilyticum</name>
    <dbReference type="NCBI Taxonomy" id="2541732"/>
    <lineage>
        <taxon>Bacteria</taxon>
        <taxon>Pseudomonadati</taxon>
        <taxon>Bacteroidota</taxon>
        <taxon>Flavobacteriia</taxon>
        <taxon>Flavobacteriales</taxon>
        <taxon>Flavobacteriaceae</taxon>
        <taxon>Flavobacterium</taxon>
    </lineage>
</organism>
<dbReference type="Proteomes" id="UP000295278">
    <property type="component" value="Unassembled WGS sequence"/>
</dbReference>